<dbReference type="PRINTS" id="PR00081">
    <property type="entry name" value="GDHRDH"/>
</dbReference>
<gene>
    <name evidence="4" type="ORF">DPM12_11380</name>
</gene>
<evidence type="ECO:0000313" key="5">
    <source>
        <dbReference type="Proteomes" id="UP000250462"/>
    </source>
</evidence>
<dbReference type="InterPro" id="IPR020904">
    <property type="entry name" value="Sc_DH/Rdtase_CS"/>
</dbReference>
<dbReference type="Proteomes" id="UP000250462">
    <property type="component" value="Unassembled WGS sequence"/>
</dbReference>
<dbReference type="InterPro" id="IPR057326">
    <property type="entry name" value="KR_dom"/>
</dbReference>
<comment type="caution">
    <text evidence="4">The sequence shown here is derived from an EMBL/GenBank/DDBJ whole genome shotgun (WGS) entry which is preliminary data.</text>
</comment>
<reference evidence="4 5" key="1">
    <citation type="submission" date="2018-06" db="EMBL/GenBank/DDBJ databases">
        <title>Phytoactinopolyspora halophila sp. nov., a novel halophilic actinomycete isolated from a saline soil in China.</title>
        <authorList>
            <person name="Tang S.-K."/>
        </authorList>
    </citation>
    <scope>NUCLEOTIDE SEQUENCE [LARGE SCALE GENOMIC DNA]</scope>
    <source>
        <strain evidence="4 5">YIM 96934</strain>
    </source>
</reference>
<dbReference type="CDD" id="cd05233">
    <property type="entry name" value="SDR_c"/>
    <property type="match status" value="1"/>
</dbReference>
<dbReference type="Pfam" id="PF13561">
    <property type="entry name" value="adh_short_C2"/>
    <property type="match status" value="1"/>
</dbReference>
<evidence type="ECO:0000256" key="2">
    <source>
        <dbReference type="ARBA" id="ARBA00023002"/>
    </source>
</evidence>
<dbReference type="SUPFAM" id="SSF51735">
    <property type="entry name" value="NAD(P)-binding Rossmann-fold domains"/>
    <property type="match status" value="1"/>
</dbReference>
<keyword evidence="2" id="KW-0560">Oxidoreductase</keyword>
<dbReference type="PANTHER" id="PTHR43639:SF1">
    <property type="entry name" value="SHORT-CHAIN DEHYDROGENASE_REDUCTASE FAMILY PROTEIN"/>
    <property type="match status" value="1"/>
</dbReference>
<name>A0A329QTI0_9ACTN</name>
<evidence type="ECO:0000313" key="4">
    <source>
        <dbReference type="EMBL" id="RAW14028.1"/>
    </source>
</evidence>
<dbReference type="InterPro" id="IPR036291">
    <property type="entry name" value="NAD(P)-bd_dom_sf"/>
</dbReference>
<dbReference type="FunFam" id="3.40.50.720:FF:000084">
    <property type="entry name" value="Short-chain dehydrogenase reductase"/>
    <property type="match status" value="1"/>
</dbReference>
<comment type="similarity">
    <text evidence="1">Belongs to the short-chain dehydrogenases/reductases (SDR) family.</text>
</comment>
<protein>
    <submittedName>
        <fullName evidence="4">Short-chain dehydrogenase</fullName>
    </submittedName>
</protein>
<dbReference type="Gene3D" id="3.40.50.720">
    <property type="entry name" value="NAD(P)-binding Rossmann-like Domain"/>
    <property type="match status" value="1"/>
</dbReference>
<dbReference type="PROSITE" id="PS00061">
    <property type="entry name" value="ADH_SHORT"/>
    <property type="match status" value="1"/>
</dbReference>
<dbReference type="AlphaFoldDB" id="A0A329QTI0"/>
<dbReference type="PRINTS" id="PR00080">
    <property type="entry name" value="SDRFAMILY"/>
</dbReference>
<dbReference type="PANTHER" id="PTHR43639">
    <property type="entry name" value="OXIDOREDUCTASE, SHORT-CHAIN DEHYDROGENASE/REDUCTASE FAMILY (AFU_ORTHOLOGUE AFUA_5G02870)"/>
    <property type="match status" value="1"/>
</dbReference>
<evidence type="ECO:0000256" key="1">
    <source>
        <dbReference type="ARBA" id="ARBA00006484"/>
    </source>
</evidence>
<dbReference type="EMBL" id="QMIG01000010">
    <property type="protein sequence ID" value="RAW14028.1"/>
    <property type="molecule type" value="Genomic_DNA"/>
</dbReference>
<evidence type="ECO:0000259" key="3">
    <source>
        <dbReference type="SMART" id="SM00822"/>
    </source>
</evidence>
<accession>A0A329QTI0</accession>
<keyword evidence="5" id="KW-1185">Reference proteome</keyword>
<dbReference type="RefSeq" id="WP_112258450.1">
    <property type="nucleotide sequence ID" value="NZ_QMIG01000010.1"/>
</dbReference>
<organism evidence="4 5">
    <name type="scientific">Phytoactinopolyspora halophila</name>
    <dbReference type="NCBI Taxonomy" id="1981511"/>
    <lineage>
        <taxon>Bacteria</taxon>
        <taxon>Bacillati</taxon>
        <taxon>Actinomycetota</taxon>
        <taxon>Actinomycetes</taxon>
        <taxon>Jiangellales</taxon>
        <taxon>Jiangellaceae</taxon>
        <taxon>Phytoactinopolyspora</taxon>
    </lineage>
</organism>
<feature type="domain" description="Ketoreductase" evidence="3">
    <location>
        <begin position="3"/>
        <end position="195"/>
    </location>
</feature>
<dbReference type="GO" id="GO:0016491">
    <property type="term" value="F:oxidoreductase activity"/>
    <property type="evidence" value="ECO:0007669"/>
    <property type="project" value="UniProtKB-KW"/>
</dbReference>
<sequence length="261" mass="26735">MTRAVLVTGAAHGIGAAIATTFADEGATVFLADVDADGVEKHADGLRSAGALTTSLVVDVASHSSVAAMAEQIHSRTGALDVVVNNAGIGYPAPFFDMAEGEWERVVDVDLKGPFLVSQVCWPLLHKPGGAIVNVTSIHGTRLLPGHAAYGAAKGGLTAMTKAMALDAADHGVRVNAVAPGFIQTSPGWPAGADEQEAMQREIAARVPASGCGDPHHVARAVQWLCSADAAYVTGTVLEVDGGLAAQAYPPIRLSRESEQG</sequence>
<proteinExistence type="inferred from homology"/>
<dbReference type="InterPro" id="IPR002347">
    <property type="entry name" value="SDR_fam"/>
</dbReference>
<dbReference type="OrthoDB" id="286404at2"/>
<dbReference type="SMART" id="SM00822">
    <property type="entry name" value="PKS_KR"/>
    <property type="match status" value="1"/>
</dbReference>